<evidence type="ECO:0000256" key="2">
    <source>
        <dbReference type="ARBA" id="ARBA00004496"/>
    </source>
</evidence>
<dbReference type="Proteomes" id="UP001432128">
    <property type="component" value="Chromosome"/>
</dbReference>
<accession>A0AAU4K078</accession>
<dbReference type="EC" id="3.4.11.5" evidence="8 10"/>
<protein>
    <recommendedName>
        <fullName evidence="8 10">Proline iminopeptidase</fullName>
        <shortName evidence="8">PIP</shortName>
        <ecNumber evidence="8 10">3.4.11.5</ecNumber>
    </recommendedName>
    <alternativeName>
        <fullName evidence="8">Prolyl aminopeptidase</fullName>
    </alternativeName>
</protein>
<evidence type="ECO:0000313" key="14">
    <source>
        <dbReference type="Proteomes" id="UP001432128"/>
    </source>
</evidence>
<dbReference type="Gene3D" id="3.40.50.1820">
    <property type="entry name" value="alpha/beta hydrolase"/>
    <property type="match status" value="1"/>
</dbReference>
<dbReference type="PIRSF" id="PIRSF006431">
    <property type="entry name" value="Pept_S33"/>
    <property type="match status" value="1"/>
</dbReference>
<dbReference type="SUPFAM" id="SSF53474">
    <property type="entry name" value="alpha/beta-Hydrolases"/>
    <property type="match status" value="1"/>
</dbReference>
<sequence>MPAYPPTVPHDHGMLDVGDGQLVYWESCGNPDGKPALTVHGGPGSGSAPGAGRSLDPSRYRIINVDQRGCGRSRPHASDPSTSLETNTTWHLVADMERVRAHLGIERWLLHGGSWGSTLILAYAQTHPDRVTQIVIPAVTTTRKREIDWLYGGVARYFPEEWDRFRASAGVPTREPGTARVDLVPIYDRLVNDPDEGVRLAAVDAWCRWEDTVLSLEPNTSGNQFRGRPSDARIALVRICAHFFSHYGWLAEGALIRDAGKLAGIPGVLVHGRHDLGSPVDTAFDLAAAWPGCVLHVVDDGGHTGSEQLGRHLVEALDRFASM</sequence>
<name>A0AAU4K078_9NOCA</name>
<keyword evidence="6 8" id="KW-0645">Protease</keyword>
<dbReference type="EMBL" id="CP108021">
    <property type="protein sequence ID" value="WUM19438.1"/>
    <property type="molecule type" value="Genomic_DNA"/>
</dbReference>
<dbReference type="InterPro" id="IPR000073">
    <property type="entry name" value="AB_hydrolase_1"/>
</dbReference>
<comment type="catalytic activity">
    <reaction evidence="1 8 10">
        <text>Release of N-terminal proline from a peptide.</text>
        <dbReference type="EC" id="3.4.11.5"/>
    </reaction>
</comment>
<feature type="region of interest" description="Disordered" evidence="11">
    <location>
        <begin position="35"/>
        <end position="56"/>
    </location>
</feature>
<dbReference type="GO" id="GO:0004177">
    <property type="term" value="F:aminopeptidase activity"/>
    <property type="evidence" value="ECO:0007669"/>
    <property type="project" value="UniProtKB-UniRule"/>
</dbReference>
<evidence type="ECO:0000256" key="7">
    <source>
        <dbReference type="ARBA" id="ARBA00022801"/>
    </source>
</evidence>
<evidence type="ECO:0000256" key="3">
    <source>
        <dbReference type="ARBA" id="ARBA00010088"/>
    </source>
</evidence>
<feature type="domain" description="AB hydrolase-1" evidence="12">
    <location>
        <begin position="39"/>
        <end position="305"/>
    </location>
</feature>
<dbReference type="GO" id="GO:0006508">
    <property type="term" value="P:proteolysis"/>
    <property type="evidence" value="ECO:0007669"/>
    <property type="project" value="UniProtKB-KW"/>
</dbReference>
<dbReference type="RefSeq" id="WP_328856943.1">
    <property type="nucleotide sequence ID" value="NZ_CP108021.1"/>
</dbReference>
<evidence type="ECO:0000259" key="12">
    <source>
        <dbReference type="Pfam" id="PF00561"/>
    </source>
</evidence>
<keyword evidence="14" id="KW-1185">Reference proteome</keyword>
<evidence type="ECO:0000256" key="4">
    <source>
        <dbReference type="ARBA" id="ARBA00022438"/>
    </source>
</evidence>
<evidence type="ECO:0000256" key="10">
    <source>
        <dbReference type="RuleBase" id="RU003421"/>
    </source>
</evidence>
<keyword evidence="5 8" id="KW-0963">Cytoplasm</keyword>
<gene>
    <name evidence="13" type="primary">pip</name>
    <name evidence="13" type="ORF">OG579_17275</name>
</gene>
<evidence type="ECO:0000256" key="9">
    <source>
        <dbReference type="PIRSR" id="PIRSR006431-1"/>
    </source>
</evidence>
<feature type="active site" evidence="9">
    <location>
        <position position="275"/>
    </location>
</feature>
<dbReference type="InterPro" id="IPR005944">
    <property type="entry name" value="Pro_iminopeptidase"/>
</dbReference>
<keyword evidence="7 8" id="KW-0378">Hydrolase</keyword>
<organism evidence="13 14">
    <name type="scientific">Williamsia herbipolensis</name>
    <dbReference type="NCBI Taxonomy" id="1603258"/>
    <lineage>
        <taxon>Bacteria</taxon>
        <taxon>Bacillati</taxon>
        <taxon>Actinomycetota</taxon>
        <taxon>Actinomycetes</taxon>
        <taxon>Mycobacteriales</taxon>
        <taxon>Nocardiaceae</taxon>
        <taxon>Williamsia</taxon>
    </lineage>
</organism>
<dbReference type="InterPro" id="IPR029058">
    <property type="entry name" value="AB_hydrolase_fold"/>
</dbReference>
<comment type="subcellular location">
    <subcellularLocation>
        <location evidence="2 8">Cytoplasm</location>
    </subcellularLocation>
</comment>
<dbReference type="InterPro" id="IPR002410">
    <property type="entry name" value="Peptidase_S33"/>
</dbReference>
<dbReference type="GO" id="GO:0005737">
    <property type="term" value="C:cytoplasm"/>
    <property type="evidence" value="ECO:0007669"/>
    <property type="project" value="UniProtKB-SubCell"/>
</dbReference>
<evidence type="ECO:0000313" key="13">
    <source>
        <dbReference type="EMBL" id="WUM19438.1"/>
    </source>
</evidence>
<evidence type="ECO:0000256" key="6">
    <source>
        <dbReference type="ARBA" id="ARBA00022670"/>
    </source>
</evidence>
<evidence type="ECO:0000256" key="8">
    <source>
        <dbReference type="PIRNR" id="PIRNR006431"/>
    </source>
</evidence>
<feature type="active site" description="Nucleophile" evidence="9">
    <location>
        <position position="114"/>
    </location>
</feature>
<proteinExistence type="inferred from homology"/>
<dbReference type="AlphaFoldDB" id="A0AAU4K078"/>
<evidence type="ECO:0000256" key="11">
    <source>
        <dbReference type="SAM" id="MobiDB-lite"/>
    </source>
</evidence>
<dbReference type="KEGG" id="whr:OG579_17275"/>
<evidence type="ECO:0000256" key="5">
    <source>
        <dbReference type="ARBA" id="ARBA00022490"/>
    </source>
</evidence>
<dbReference type="PRINTS" id="PR00793">
    <property type="entry name" value="PROAMNOPTASE"/>
</dbReference>
<dbReference type="NCBIfam" id="TIGR01249">
    <property type="entry name" value="pro_imino_pep_1"/>
    <property type="match status" value="1"/>
</dbReference>
<evidence type="ECO:0000256" key="1">
    <source>
        <dbReference type="ARBA" id="ARBA00001585"/>
    </source>
</evidence>
<comment type="similarity">
    <text evidence="3 8 10">Belongs to the peptidase S33 family.</text>
</comment>
<keyword evidence="4 8" id="KW-0031">Aminopeptidase</keyword>
<dbReference type="PANTHER" id="PTHR43722">
    <property type="entry name" value="PROLINE IMINOPEPTIDASE"/>
    <property type="match status" value="1"/>
</dbReference>
<dbReference type="PANTHER" id="PTHR43722:SF1">
    <property type="entry name" value="PROLINE IMINOPEPTIDASE"/>
    <property type="match status" value="1"/>
</dbReference>
<reference evidence="13 14" key="1">
    <citation type="submission" date="2022-10" db="EMBL/GenBank/DDBJ databases">
        <title>The complete genomes of actinobacterial strains from the NBC collection.</title>
        <authorList>
            <person name="Joergensen T.S."/>
            <person name="Alvarez Arevalo M."/>
            <person name="Sterndorff E.B."/>
            <person name="Faurdal D."/>
            <person name="Vuksanovic O."/>
            <person name="Mourched A.-S."/>
            <person name="Charusanti P."/>
            <person name="Shaw S."/>
            <person name="Blin K."/>
            <person name="Weber T."/>
        </authorList>
    </citation>
    <scope>NUCLEOTIDE SEQUENCE [LARGE SCALE GENOMIC DNA]</scope>
    <source>
        <strain evidence="13 14">NBC_00319</strain>
    </source>
</reference>
<dbReference type="Pfam" id="PF00561">
    <property type="entry name" value="Abhydrolase_1"/>
    <property type="match status" value="1"/>
</dbReference>
<feature type="active site" description="Proton donor" evidence="9">
    <location>
        <position position="303"/>
    </location>
</feature>